<gene>
    <name evidence="1" type="ORF">DX908_12010</name>
</gene>
<sequence>MFGFKTKPRQLAREEKGSVLGDLIALHGGMGASWSSRSNVSLARTGYAKNPVVYRCVQMIAEAASSVPLFAQQGRERLEAHPLTALLRKPNPDQPGQSFLEHLYGHLQISGNAYAEVIEGLSVPAALYLLRPDQVTAETGPDGWPRAYLHKVGGKTRRLPRDTDGQPGLIHIRLFNPLDDREGQSPLCVAGNAIDLHNAATAWNKSLLDNAARPSGALIYRGPEGASSLTGEQFDRLKSELADTYQGQRQAGRPMVLDGGLDWKPMSLSPAEMDFRELKNGAAREIALAFGVPPMLLGIPGDNTYSNYAQAHLAFWRHTILPLITKVADSFSLALAGEGVSIGFDTDAIDALQQGRIERLRLLLDADVITDSEKRILLGFPADPEVS</sequence>
<dbReference type="RefSeq" id="WP_116392557.1">
    <property type="nucleotide sequence ID" value="NZ_QUQO01000001.1"/>
</dbReference>
<proteinExistence type="predicted"/>
<dbReference type="InterPro" id="IPR006427">
    <property type="entry name" value="Portal_HK97"/>
</dbReference>
<dbReference type="OrthoDB" id="9134461at2"/>
<organism evidence="1 2">
    <name type="scientific">Parvularcula marina</name>
    <dbReference type="NCBI Taxonomy" id="2292771"/>
    <lineage>
        <taxon>Bacteria</taxon>
        <taxon>Pseudomonadati</taxon>
        <taxon>Pseudomonadota</taxon>
        <taxon>Alphaproteobacteria</taxon>
        <taxon>Parvularculales</taxon>
        <taxon>Parvularculaceae</taxon>
        <taxon>Parvularcula</taxon>
    </lineage>
</organism>
<evidence type="ECO:0000313" key="2">
    <source>
        <dbReference type="Proteomes" id="UP000264589"/>
    </source>
</evidence>
<dbReference type="AlphaFoldDB" id="A0A371RKD6"/>
<protein>
    <submittedName>
        <fullName evidence="1">Phage portal protein</fullName>
    </submittedName>
</protein>
<name>A0A371RKD6_9PROT</name>
<dbReference type="EMBL" id="QUQO01000001">
    <property type="protein sequence ID" value="RFB05925.1"/>
    <property type="molecule type" value="Genomic_DNA"/>
</dbReference>
<comment type="caution">
    <text evidence="1">The sequence shown here is derived from an EMBL/GenBank/DDBJ whole genome shotgun (WGS) entry which is preliminary data.</text>
</comment>
<dbReference type="InParanoid" id="A0A371RKD6"/>
<accession>A0A371RKD6</accession>
<evidence type="ECO:0000313" key="1">
    <source>
        <dbReference type="EMBL" id="RFB05925.1"/>
    </source>
</evidence>
<reference evidence="1 2" key="1">
    <citation type="submission" date="2018-08" db="EMBL/GenBank/DDBJ databases">
        <title>Parvularcula sp. SM1705, isolated from surface water of the South Sea China.</title>
        <authorList>
            <person name="Sun L."/>
        </authorList>
    </citation>
    <scope>NUCLEOTIDE SEQUENCE [LARGE SCALE GENOMIC DNA]</scope>
    <source>
        <strain evidence="1 2">SM1705</strain>
    </source>
</reference>
<keyword evidence="2" id="KW-1185">Reference proteome</keyword>
<dbReference type="Proteomes" id="UP000264589">
    <property type="component" value="Unassembled WGS sequence"/>
</dbReference>
<dbReference type="NCBIfam" id="TIGR01537">
    <property type="entry name" value="portal_HK97"/>
    <property type="match status" value="1"/>
</dbReference>
<dbReference type="InterPro" id="IPR006944">
    <property type="entry name" value="Phage/GTA_portal"/>
</dbReference>
<dbReference type="Pfam" id="PF04860">
    <property type="entry name" value="Phage_portal"/>
    <property type="match status" value="1"/>
</dbReference>